<dbReference type="Gene3D" id="3.40.50.300">
    <property type="entry name" value="P-loop containing nucleotide triphosphate hydrolases"/>
    <property type="match status" value="2"/>
</dbReference>
<evidence type="ECO:0000256" key="5">
    <source>
        <dbReference type="ARBA" id="ARBA00022763"/>
    </source>
</evidence>
<dbReference type="AlphaFoldDB" id="A0A1H6KC37"/>
<dbReference type="InterPro" id="IPR003395">
    <property type="entry name" value="RecF/RecN/SMC_N"/>
</dbReference>
<dbReference type="FunFam" id="3.40.50.300:FF:000356">
    <property type="entry name" value="DNA repair protein RecN"/>
    <property type="match status" value="1"/>
</dbReference>
<protein>
    <recommendedName>
        <fullName evidence="3 9">DNA repair protein RecN</fullName>
    </recommendedName>
    <alternativeName>
        <fullName evidence="8 9">Recombination protein N</fullName>
    </alternativeName>
</protein>
<evidence type="ECO:0000313" key="13">
    <source>
        <dbReference type="Proteomes" id="UP000199125"/>
    </source>
</evidence>
<evidence type="ECO:0000256" key="3">
    <source>
        <dbReference type="ARBA" id="ARBA00021315"/>
    </source>
</evidence>
<dbReference type="SUPFAM" id="SSF52540">
    <property type="entry name" value="P-loop containing nucleoside triphosphate hydrolases"/>
    <property type="match status" value="2"/>
</dbReference>
<dbReference type="Pfam" id="PF02463">
    <property type="entry name" value="SMC_N"/>
    <property type="match status" value="1"/>
</dbReference>
<keyword evidence="10" id="KW-0175">Coiled coil</keyword>
<dbReference type="GO" id="GO:0006281">
    <property type="term" value="P:DNA repair"/>
    <property type="evidence" value="ECO:0007669"/>
    <property type="project" value="UniProtKB-KW"/>
</dbReference>
<evidence type="ECO:0000256" key="10">
    <source>
        <dbReference type="SAM" id="Coils"/>
    </source>
</evidence>
<keyword evidence="6" id="KW-0067">ATP-binding</keyword>
<dbReference type="GO" id="GO:0006310">
    <property type="term" value="P:DNA recombination"/>
    <property type="evidence" value="ECO:0007669"/>
    <property type="project" value="InterPro"/>
</dbReference>
<dbReference type="PANTHER" id="PTHR11059:SF0">
    <property type="entry name" value="DNA REPAIR PROTEIN RECN"/>
    <property type="match status" value="1"/>
</dbReference>
<reference evidence="13" key="1">
    <citation type="submission" date="2016-10" db="EMBL/GenBank/DDBJ databases">
        <authorList>
            <person name="Varghese N."/>
            <person name="Submissions S."/>
        </authorList>
    </citation>
    <scope>NUCLEOTIDE SEQUENCE [LARGE SCALE GENOMIC DNA]</scope>
    <source>
        <strain evidence="13">DSM 11593</strain>
    </source>
</reference>
<dbReference type="GO" id="GO:0009432">
    <property type="term" value="P:SOS response"/>
    <property type="evidence" value="ECO:0007669"/>
    <property type="project" value="TreeGrafter"/>
</dbReference>
<evidence type="ECO:0000256" key="6">
    <source>
        <dbReference type="ARBA" id="ARBA00022840"/>
    </source>
</evidence>
<dbReference type="EMBL" id="FNXG01000001">
    <property type="protein sequence ID" value="SEH71016.1"/>
    <property type="molecule type" value="Genomic_DNA"/>
</dbReference>
<name>A0A1H6KC37_9RHOB</name>
<keyword evidence="5 9" id="KW-0227">DNA damage</keyword>
<evidence type="ECO:0000313" key="12">
    <source>
        <dbReference type="EMBL" id="SEH71016.1"/>
    </source>
</evidence>
<proteinExistence type="inferred from homology"/>
<evidence type="ECO:0000256" key="4">
    <source>
        <dbReference type="ARBA" id="ARBA00022741"/>
    </source>
</evidence>
<evidence type="ECO:0000256" key="9">
    <source>
        <dbReference type="PIRNR" id="PIRNR003128"/>
    </source>
</evidence>
<dbReference type="CDD" id="cd03241">
    <property type="entry name" value="ABC_RecN"/>
    <property type="match status" value="2"/>
</dbReference>
<keyword evidence="13" id="KW-1185">Reference proteome</keyword>
<dbReference type="NCBIfam" id="TIGR00634">
    <property type="entry name" value="recN"/>
    <property type="match status" value="1"/>
</dbReference>
<comment type="similarity">
    <text evidence="2 9">Belongs to the RecN family.</text>
</comment>
<dbReference type="RefSeq" id="WP_090845659.1">
    <property type="nucleotide sequence ID" value="NZ_FNXG01000001.1"/>
</dbReference>
<dbReference type="GO" id="GO:0005524">
    <property type="term" value="F:ATP binding"/>
    <property type="evidence" value="ECO:0007669"/>
    <property type="project" value="UniProtKB-KW"/>
</dbReference>
<dbReference type="InterPro" id="IPR027417">
    <property type="entry name" value="P-loop_NTPase"/>
</dbReference>
<dbReference type="PANTHER" id="PTHR11059">
    <property type="entry name" value="DNA REPAIR PROTEIN RECN"/>
    <property type="match status" value="1"/>
</dbReference>
<comment type="function">
    <text evidence="1 9">May be involved in recombinational repair of damaged DNA.</text>
</comment>
<feature type="domain" description="RecF/RecN/SMC N-terminal" evidence="11">
    <location>
        <begin position="14"/>
        <end position="509"/>
    </location>
</feature>
<dbReference type="OrthoDB" id="9806954at2"/>
<organism evidence="12 13">
    <name type="scientific">Paracoccus alkenifer</name>
    <dbReference type="NCBI Taxonomy" id="65735"/>
    <lineage>
        <taxon>Bacteria</taxon>
        <taxon>Pseudomonadati</taxon>
        <taxon>Pseudomonadota</taxon>
        <taxon>Alphaproteobacteria</taxon>
        <taxon>Rhodobacterales</taxon>
        <taxon>Paracoccaceae</taxon>
        <taxon>Paracoccus</taxon>
    </lineage>
</organism>
<keyword evidence="7 9" id="KW-0234">DNA repair</keyword>
<sequence length="559" mass="58678">MLRTLDIRDMLLIDRLSLDFAPGLNVLTGETGAGKSILLDCLGFVLGWRGRAELVRAGAAQGEVTAVFDLPADHPARAVLDDAGIEAGDELILRRVNATDGRKTGWVNDRRVSGEVLRALSDALVELHGQHDDRGLLNPRGHRQLLDAFGGLDLAPLRAAWGQRRQAAAALADAEAALEAARAEEDFLRHAVAELEKLDPQPGEEETLDIARRGMQAAERVRGDVARALQMLAGEPSQPGAEGLIVEAARWLEGAADKMGDNSAEGLDEPLAALSRASIELGEATRAIEDALAAMEFDPATLDATEERLFALRALARKHDVLPDDLATLAGDLSARLSALDAGEARLGDLQRAVADADAAYGAAADALGVARRAAAKRLDAAMAAELAPLKMERAVFQTRISDGEPGPEGRDVVSFTVATNPGAPSGPLDRIASGGELSRFLLALKVCLARGGEPLVMIFDEIDRGVGGATADAVGRRLARLAGGAQVLVVTHSPQVAALGQQHFRVAKSVADGMTTSRVTALDAGERVEELARMLAGEEITPAARAAAEALLAAGRQD</sequence>
<gene>
    <name evidence="12" type="ORF">SAMN04488075_0915</name>
</gene>
<evidence type="ECO:0000256" key="8">
    <source>
        <dbReference type="ARBA" id="ARBA00033408"/>
    </source>
</evidence>
<feature type="coiled-coil region" evidence="10">
    <location>
        <begin position="164"/>
        <end position="198"/>
    </location>
</feature>
<keyword evidence="4" id="KW-0547">Nucleotide-binding</keyword>
<evidence type="ECO:0000259" key="11">
    <source>
        <dbReference type="Pfam" id="PF02463"/>
    </source>
</evidence>
<evidence type="ECO:0000256" key="1">
    <source>
        <dbReference type="ARBA" id="ARBA00003618"/>
    </source>
</evidence>
<dbReference type="GO" id="GO:0043590">
    <property type="term" value="C:bacterial nucleoid"/>
    <property type="evidence" value="ECO:0007669"/>
    <property type="project" value="TreeGrafter"/>
</dbReference>
<dbReference type="STRING" id="65735.SAMN04488075_0915"/>
<dbReference type="Proteomes" id="UP000199125">
    <property type="component" value="Unassembled WGS sequence"/>
</dbReference>
<dbReference type="PIRSF" id="PIRSF003128">
    <property type="entry name" value="RecN"/>
    <property type="match status" value="1"/>
</dbReference>
<evidence type="ECO:0000256" key="7">
    <source>
        <dbReference type="ARBA" id="ARBA00023204"/>
    </source>
</evidence>
<evidence type="ECO:0000256" key="2">
    <source>
        <dbReference type="ARBA" id="ARBA00009441"/>
    </source>
</evidence>
<accession>A0A1H6KC37</accession>
<dbReference type="InterPro" id="IPR004604">
    <property type="entry name" value="DNA_recomb/repair_RecN"/>
</dbReference>